<protein>
    <submittedName>
        <fullName evidence="1">Uncharacterized protein</fullName>
    </submittedName>
</protein>
<evidence type="ECO:0000313" key="2">
    <source>
        <dbReference type="Proteomes" id="UP000603904"/>
    </source>
</evidence>
<proteinExistence type="predicted"/>
<comment type="caution">
    <text evidence="1">The sequence shown here is derived from an EMBL/GenBank/DDBJ whole genome shotgun (WGS) entry which is preliminary data.</text>
</comment>
<reference evidence="1 2" key="1">
    <citation type="submission" date="2021-01" db="EMBL/GenBank/DDBJ databases">
        <title>Whole genome shotgun sequence of Microbispora corallina NBRC 16416.</title>
        <authorList>
            <person name="Komaki H."/>
            <person name="Tamura T."/>
        </authorList>
    </citation>
    <scope>NUCLEOTIDE SEQUENCE [LARGE SCALE GENOMIC DNA]</scope>
    <source>
        <strain evidence="1 2">NBRC 16416</strain>
    </source>
</reference>
<accession>A0ABQ4G905</accession>
<dbReference type="EMBL" id="BOOC01000040">
    <property type="protein sequence ID" value="GIH43509.1"/>
    <property type="molecule type" value="Genomic_DNA"/>
</dbReference>
<dbReference type="RefSeq" id="WP_204060609.1">
    <property type="nucleotide sequence ID" value="NZ_BAAAGP010000023.1"/>
</dbReference>
<gene>
    <name evidence="1" type="ORF">Mco01_65090</name>
</gene>
<name>A0ABQ4G905_9ACTN</name>
<dbReference type="Proteomes" id="UP000603904">
    <property type="component" value="Unassembled WGS sequence"/>
</dbReference>
<sequence length="72" mass="8017">MTHTTITPSEEAPDCDCGALLKQGQTRCSKCLARDRWARGDKARRHAAKRRALPRRLSRVPLSAAASRVSWS</sequence>
<evidence type="ECO:0000313" key="1">
    <source>
        <dbReference type="EMBL" id="GIH43509.1"/>
    </source>
</evidence>
<organism evidence="1 2">
    <name type="scientific">Microbispora corallina</name>
    <dbReference type="NCBI Taxonomy" id="83302"/>
    <lineage>
        <taxon>Bacteria</taxon>
        <taxon>Bacillati</taxon>
        <taxon>Actinomycetota</taxon>
        <taxon>Actinomycetes</taxon>
        <taxon>Streptosporangiales</taxon>
        <taxon>Streptosporangiaceae</taxon>
        <taxon>Microbispora</taxon>
    </lineage>
</organism>
<keyword evidence="2" id="KW-1185">Reference proteome</keyword>